<dbReference type="PANTHER" id="PTHR30055:SF234">
    <property type="entry name" value="HTH-TYPE TRANSCRIPTIONAL REGULATOR BETI"/>
    <property type="match status" value="1"/>
</dbReference>
<feature type="DNA-binding region" description="H-T-H motif" evidence="4">
    <location>
        <begin position="34"/>
        <end position="53"/>
    </location>
</feature>
<accession>A0A1J0VP83</accession>
<dbReference type="InterPro" id="IPR001647">
    <property type="entry name" value="HTH_TetR"/>
</dbReference>
<dbReference type="PROSITE" id="PS01081">
    <property type="entry name" value="HTH_TETR_1"/>
    <property type="match status" value="1"/>
</dbReference>
<protein>
    <recommendedName>
        <fullName evidence="5">HTH tetR-type domain-containing protein</fullName>
    </recommendedName>
</protein>
<evidence type="ECO:0000256" key="2">
    <source>
        <dbReference type="ARBA" id="ARBA00023125"/>
    </source>
</evidence>
<evidence type="ECO:0000313" key="6">
    <source>
        <dbReference type="EMBL" id="APE33848.1"/>
    </source>
</evidence>
<keyword evidence="7" id="KW-1185">Reference proteome</keyword>
<feature type="domain" description="HTH tetR-type" evidence="5">
    <location>
        <begin position="11"/>
        <end position="71"/>
    </location>
</feature>
<keyword evidence="2 4" id="KW-0238">DNA-binding</keyword>
<keyword evidence="1" id="KW-0805">Transcription regulation</keyword>
<dbReference type="PANTHER" id="PTHR30055">
    <property type="entry name" value="HTH-TYPE TRANSCRIPTIONAL REGULATOR RUTR"/>
    <property type="match status" value="1"/>
</dbReference>
<dbReference type="GO" id="GO:0000976">
    <property type="term" value="F:transcription cis-regulatory region binding"/>
    <property type="evidence" value="ECO:0007669"/>
    <property type="project" value="TreeGrafter"/>
</dbReference>
<reference evidence="6" key="1">
    <citation type="submission" date="2016-11" db="EMBL/GenBank/DDBJ databases">
        <authorList>
            <person name="Jaros S."/>
            <person name="Januszkiewicz K."/>
            <person name="Wedrychowicz H."/>
        </authorList>
    </citation>
    <scope>NUCLEOTIDE SEQUENCE [LARGE SCALE GENOMIC DNA]</scope>
    <source>
        <strain evidence="6">Y48</strain>
    </source>
</reference>
<evidence type="ECO:0000256" key="1">
    <source>
        <dbReference type="ARBA" id="ARBA00023015"/>
    </source>
</evidence>
<dbReference type="InterPro" id="IPR009057">
    <property type="entry name" value="Homeodomain-like_sf"/>
</dbReference>
<dbReference type="Gene3D" id="1.10.357.10">
    <property type="entry name" value="Tetracycline Repressor, domain 2"/>
    <property type="match status" value="1"/>
</dbReference>
<dbReference type="GO" id="GO:0003700">
    <property type="term" value="F:DNA-binding transcription factor activity"/>
    <property type="evidence" value="ECO:0007669"/>
    <property type="project" value="TreeGrafter"/>
</dbReference>
<gene>
    <name evidence="6" type="ORF">BOX37_07545</name>
</gene>
<organism evidence="6 7">
    <name type="scientific">Nocardia mangyaensis</name>
    <dbReference type="NCBI Taxonomy" id="2213200"/>
    <lineage>
        <taxon>Bacteria</taxon>
        <taxon>Bacillati</taxon>
        <taxon>Actinomycetota</taxon>
        <taxon>Actinomycetes</taxon>
        <taxon>Mycobacteriales</taxon>
        <taxon>Nocardiaceae</taxon>
        <taxon>Nocardia</taxon>
    </lineage>
</organism>
<dbReference type="PROSITE" id="PS50977">
    <property type="entry name" value="HTH_TETR_2"/>
    <property type="match status" value="1"/>
</dbReference>
<sequence length="202" mass="22114">MAEVRRQERGRRRIEDILRAAAAVFAERGYEGTTTNAVAAEAGISPGSLYQYFRNKDEIAAALAEFYRDQLAALGAGVPHESEGLDFDALLTRVLGTLVEFNIAHPGFKALFARTDMPTTLRTAVAPAYGALHLRFEALIGAAFPELAPEDRLRATTVAIQLVRGMMPLIVEADQHQRPALVEELRLVLRSYLLARAGRPTG</sequence>
<dbReference type="PRINTS" id="PR00455">
    <property type="entry name" value="HTHTETR"/>
</dbReference>
<dbReference type="AlphaFoldDB" id="A0A1J0VP83"/>
<dbReference type="EMBL" id="CP018082">
    <property type="protein sequence ID" value="APE33848.1"/>
    <property type="molecule type" value="Genomic_DNA"/>
</dbReference>
<dbReference type="Pfam" id="PF00440">
    <property type="entry name" value="TetR_N"/>
    <property type="match status" value="1"/>
</dbReference>
<dbReference type="RefSeq" id="WP_071927030.1">
    <property type="nucleotide sequence ID" value="NZ_CP018082.1"/>
</dbReference>
<keyword evidence="3" id="KW-0804">Transcription</keyword>
<evidence type="ECO:0000259" key="5">
    <source>
        <dbReference type="PROSITE" id="PS50977"/>
    </source>
</evidence>
<dbReference type="Proteomes" id="UP000183810">
    <property type="component" value="Chromosome"/>
</dbReference>
<dbReference type="InterPro" id="IPR050109">
    <property type="entry name" value="HTH-type_TetR-like_transc_reg"/>
</dbReference>
<name>A0A1J0VP83_9NOCA</name>
<dbReference type="InterPro" id="IPR041669">
    <property type="entry name" value="TetR_C_15"/>
</dbReference>
<proteinExistence type="predicted"/>
<evidence type="ECO:0000256" key="4">
    <source>
        <dbReference type="PROSITE-ProRule" id="PRU00335"/>
    </source>
</evidence>
<dbReference type="InterPro" id="IPR023772">
    <property type="entry name" value="DNA-bd_HTH_TetR-type_CS"/>
</dbReference>
<dbReference type="SUPFAM" id="SSF46689">
    <property type="entry name" value="Homeodomain-like"/>
    <property type="match status" value="1"/>
</dbReference>
<evidence type="ECO:0000313" key="7">
    <source>
        <dbReference type="Proteomes" id="UP000183810"/>
    </source>
</evidence>
<dbReference type="KEGG" id="nsl:BOX37_07545"/>
<dbReference type="Pfam" id="PF17918">
    <property type="entry name" value="TetR_C_15"/>
    <property type="match status" value="1"/>
</dbReference>
<evidence type="ECO:0000256" key="3">
    <source>
        <dbReference type="ARBA" id="ARBA00023163"/>
    </source>
</evidence>
<dbReference type="OrthoDB" id="5242390at2"/>